<proteinExistence type="predicted"/>
<dbReference type="AlphaFoldDB" id="A0A9N9NPF0"/>
<name>A0A9N9NPF0_9GLOM</name>
<reference evidence="1" key="1">
    <citation type="submission" date="2021-06" db="EMBL/GenBank/DDBJ databases">
        <authorList>
            <person name="Kallberg Y."/>
            <person name="Tangrot J."/>
            <person name="Rosling A."/>
        </authorList>
    </citation>
    <scope>NUCLEOTIDE SEQUENCE</scope>
    <source>
        <strain evidence="1">MA453B</strain>
    </source>
</reference>
<dbReference type="Proteomes" id="UP000789405">
    <property type="component" value="Unassembled WGS sequence"/>
</dbReference>
<comment type="caution">
    <text evidence="1">The sequence shown here is derived from an EMBL/GenBank/DDBJ whole genome shotgun (WGS) entry which is preliminary data.</text>
</comment>
<accession>A0A9N9NPF0</accession>
<evidence type="ECO:0000313" key="2">
    <source>
        <dbReference type="Proteomes" id="UP000789405"/>
    </source>
</evidence>
<sequence length="52" mass="6150">MNQGSRLFPSFYAVQNVIEAEAAKHLEVYTEKMRQQMEKGRKHPHTYEPDDL</sequence>
<dbReference type="EMBL" id="CAJVPY010016529">
    <property type="protein sequence ID" value="CAG8757505.1"/>
    <property type="molecule type" value="Genomic_DNA"/>
</dbReference>
<evidence type="ECO:0000313" key="1">
    <source>
        <dbReference type="EMBL" id="CAG8757505.1"/>
    </source>
</evidence>
<organism evidence="1 2">
    <name type="scientific">Dentiscutata erythropus</name>
    <dbReference type="NCBI Taxonomy" id="1348616"/>
    <lineage>
        <taxon>Eukaryota</taxon>
        <taxon>Fungi</taxon>
        <taxon>Fungi incertae sedis</taxon>
        <taxon>Mucoromycota</taxon>
        <taxon>Glomeromycotina</taxon>
        <taxon>Glomeromycetes</taxon>
        <taxon>Diversisporales</taxon>
        <taxon>Gigasporaceae</taxon>
        <taxon>Dentiscutata</taxon>
    </lineage>
</organism>
<gene>
    <name evidence="1" type="ORF">DERYTH_LOCUS17484</name>
</gene>
<protein>
    <submittedName>
        <fullName evidence="1">12823_t:CDS:1</fullName>
    </submittedName>
</protein>
<feature type="non-terminal residue" evidence="1">
    <location>
        <position position="1"/>
    </location>
</feature>
<keyword evidence="2" id="KW-1185">Reference proteome</keyword>